<dbReference type="InterPro" id="IPR005532">
    <property type="entry name" value="SUMF_dom"/>
</dbReference>
<evidence type="ECO:0000313" key="5">
    <source>
        <dbReference type="Proteomes" id="UP000241890"/>
    </source>
</evidence>
<evidence type="ECO:0000259" key="3">
    <source>
        <dbReference type="Pfam" id="PF03781"/>
    </source>
</evidence>
<dbReference type="Proteomes" id="UP000241890">
    <property type="component" value="Unassembled WGS sequence"/>
</dbReference>
<dbReference type="EMBL" id="BEYU01000012">
    <property type="protein sequence ID" value="GBG25515.1"/>
    <property type="molecule type" value="Genomic_DNA"/>
</dbReference>
<sequence>MGRFAPTRRARALALVLVAVLVLALALAAVDAAEAIETGARDDVEGGCAARFDDEEGNADAEGNAEADAEASCGCADAQNRASALGDMLEQDKQKTAQQQESSVKTTSAEKHELDSAPVFDELQAYIEAGHMDPDLVRPMPMVFIPAGEFTMGTDDPQIPGDAEGPARRVRLSEFELDEMEVSNRQFAEFVLDTKYVTEAESFGWSFCFLGTLSEKLREEITVQVQEVPWWAPVNGANWLHPDGPDSDVVLQDKLDYPVTHVTHNDARAYCEWAGKRLPREAEFERAAKGDLEGVLFPWGAEMTPNGTHRANLWQGHFPENNTGEDGYVWASPVDSFGAQNKFGLKNIIGNVWEWVADAWNTRHHLTAPGGGMLTDFQVEIAGRIDDPAVERVKKGGSYMCHISYCYRYRVDARSHNTADSSSQNLGFRCARDTDED</sequence>
<dbReference type="InParanoid" id="A0A2R5G4N1"/>
<dbReference type="InterPro" id="IPR016187">
    <property type="entry name" value="CTDL_fold"/>
</dbReference>
<dbReference type="SUPFAM" id="SSF56436">
    <property type="entry name" value="C-type lectin-like"/>
    <property type="match status" value="1"/>
</dbReference>
<keyword evidence="5" id="KW-1185">Reference proteome</keyword>
<accession>A0A2R5G4N1</accession>
<dbReference type="AlphaFoldDB" id="A0A2R5G4N1"/>
<evidence type="ECO:0000256" key="2">
    <source>
        <dbReference type="SAM" id="SignalP"/>
    </source>
</evidence>
<dbReference type="OrthoDB" id="659at2759"/>
<feature type="compositionally biased region" description="Polar residues" evidence="1">
    <location>
        <begin position="96"/>
        <end position="107"/>
    </location>
</feature>
<organism evidence="4 5">
    <name type="scientific">Hondaea fermentalgiana</name>
    <dbReference type="NCBI Taxonomy" id="2315210"/>
    <lineage>
        <taxon>Eukaryota</taxon>
        <taxon>Sar</taxon>
        <taxon>Stramenopiles</taxon>
        <taxon>Bigyra</taxon>
        <taxon>Labyrinthulomycetes</taxon>
        <taxon>Thraustochytrida</taxon>
        <taxon>Thraustochytriidae</taxon>
        <taxon>Hondaea</taxon>
    </lineage>
</organism>
<proteinExistence type="predicted"/>
<protein>
    <submittedName>
        <fullName evidence="4">Sulfatase-modifying factor 2</fullName>
    </submittedName>
</protein>
<feature type="chain" id="PRO_5015331264" evidence="2">
    <location>
        <begin position="29"/>
        <end position="437"/>
    </location>
</feature>
<keyword evidence="2" id="KW-0732">Signal</keyword>
<evidence type="ECO:0000313" key="4">
    <source>
        <dbReference type="EMBL" id="GBG25515.1"/>
    </source>
</evidence>
<dbReference type="Gene3D" id="3.90.1580.10">
    <property type="entry name" value="paralog of FGE (formylglycine-generating enzyme)"/>
    <property type="match status" value="1"/>
</dbReference>
<dbReference type="PANTHER" id="PTHR23150">
    <property type="entry name" value="SULFATASE MODIFYING FACTOR 1, 2"/>
    <property type="match status" value="1"/>
</dbReference>
<reference evidence="4 5" key="1">
    <citation type="submission" date="2017-12" db="EMBL/GenBank/DDBJ databases">
        <title>Sequencing, de novo assembly and annotation of complete genome of a new Thraustochytrid species, strain FCC1311.</title>
        <authorList>
            <person name="Sedici K."/>
            <person name="Godart F."/>
            <person name="Aiese Cigliano R."/>
            <person name="Sanseverino W."/>
            <person name="Barakat M."/>
            <person name="Ortet P."/>
            <person name="Marechal E."/>
            <person name="Cagnac O."/>
            <person name="Amato A."/>
        </authorList>
    </citation>
    <scope>NUCLEOTIDE SEQUENCE [LARGE SCALE GENOMIC DNA]</scope>
</reference>
<dbReference type="Pfam" id="PF03781">
    <property type="entry name" value="FGE-sulfatase"/>
    <property type="match status" value="1"/>
</dbReference>
<dbReference type="InterPro" id="IPR051043">
    <property type="entry name" value="Sulfatase_Mod_Factor_Kinase"/>
</dbReference>
<dbReference type="PANTHER" id="PTHR23150:SF19">
    <property type="entry name" value="FORMYLGLYCINE-GENERATING ENZYME"/>
    <property type="match status" value="1"/>
</dbReference>
<dbReference type="InterPro" id="IPR042095">
    <property type="entry name" value="SUMF_sf"/>
</dbReference>
<evidence type="ECO:0000256" key="1">
    <source>
        <dbReference type="SAM" id="MobiDB-lite"/>
    </source>
</evidence>
<feature type="region of interest" description="Disordered" evidence="1">
    <location>
        <begin position="90"/>
        <end position="113"/>
    </location>
</feature>
<feature type="domain" description="Sulfatase-modifying factor enzyme-like" evidence="3">
    <location>
        <begin position="142"/>
        <end position="432"/>
    </location>
</feature>
<dbReference type="GO" id="GO:0005783">
    <property type="term" value="C:endoplasmic reticulum"/>
    <property type="evidence" value="ECO:0007669"/>
    <property type="project" value="TreeGrafter"/>
</dbReference>
<feature type="signal peptide" evidence="2">
    <location>
        <begin position="1"/>
        <end position="28"/>
    </location>
</feature>
<gene>
    <name evidence="4" type="ORF">FCC1311_017342</name>
</gene>
<comment type="caution">
    <text evidence="4">The sequence shown here is derived from an EMBL/GenBank/DDBJ whole genome shotgun (WGS) entry which is preliminary data.</text>
</comment>
<dbReference type="GO" id="GO:0120147">
    <property type="term" value="F:formylglycine-generating oxidase activity"/>
    <property type="evidence" value="ECO:0007669"/>
    <property type="project" value="TreeGrafter"/>
</dbReference>
<name>A0A2R5G4N1_9STRA</name>